<accession>A0A8D2IK48</accession>
<dbReference type="Proteomes" id="UP000694545">
    <property type="component" value="Unplaced"/>
</dbReference>
<reference evidence="2" key="2">
    <citation type="submission" date="2025-09" db="UniProtKB">
        <authorList>
            <consortium name="Ensembl"/>
        </authorList>
    </citation>
    <scope>IDENTIFICATION</scope>
</reference>
<dbReference type="OMA" id="MKVFIFH"/>
<dbReference type="GO" id="GO:0006897">
    <property type="term" value="P:endocytosis"/>
    <property type="evidence" value="ECO:0007669"/>
    <property type="project" value="InterPro"/>
</dbReference>
<dbReference type="Ensembl" id="ENSVKKT00000002161.1">
    <property type="protein sequence ID" value="ENSVKKP00000002095.1"/>
    <property type="gene ID" value="ENSVKKG00000001702.1"/>
</dbReference>
<keyword evidence="3" id="KW-1185">Reference proteome</keyword>
<name>A0A8D2IK48_VARKO</name>
<protein>
    <recommendedName>
        <fullName evidence="1">Rabaptin coiled-coil domain-containing protein</fullName>
    </recommendedName>
</protein>
<evidence type="ECO:0000313" key="3">
    <source>
        <dbReference type="Proteomes" id="UP000694545"/>
    </source>
</evidence>
<feature type="domain" description="Rabaptin coiled-coil" evidence="1">
    <location>
        <begin position="1"/>
        <end position="39"/>
    </location>
</feature>
<evidence type="ECO:0000313" key="2">
    <source>
        <dbReference type="Ensembl" id="ENSVKKP00000002095.1"/>
    </source>
</evidence>
<proteinExistence type="predicted"/>
<dbReference type="PANTHER" id="PTHR31179">
    <property type="entry name" value="RAB GTPASE-BINDING EFFECTOR PROTEIN"/>
    <property type="match status" value="1"/>
</dbReference>
<dbReference type="AlphaFoldDB" id="A0A8D2IK48"/>
<organism evidence="2 3">
    <name type="scientific">Varanus komodoensis</name>
    <name type="common">Komodo dragon</name>
    <dbReference type="NCBI Taxonomy" id="61221"/>
    <lineage>
        <taxon>Eukaryota</taxon>
        <taxon>Metazoa</taxon>
        <taxon>Chordata</taxon>
        <taxon>Craniata</taxon>
        <taxon>Vertebrata</taxon>
        <taxon>Euteleostomi</taxon>
        <taxon>Lepidosauria</taxon>
        <taxon>Squamata</taxon>
        <taxon>Bifurcata</taxon>
        <taxon>Unidentata</taxon>
        <taxon>Episquamata</taxon>
        <taxon>Toxicofera</taxon>
        <taxon>Anguimorpha</taxon>
        <taxon>Paleoanguimorpha</taxon>
        <taxon>Varanoidea</taxon>
        <taxon>Varanidae</taxon>
        <taxon>Varanus</taxon>
    </lineage>
</organism>
<dbReference type="InterPro" id="IPR003914">
    <property type="entry name" value="Rabaptin"/>
</dbReference>
<reference evidence="2" key="1">
    <citation type="submission" date="2025-08" db="UniProtKB">
        <authorList>
            <consortium name="Ensembl"/>
        </authorList>
    </citation>
    <scope>IDENTIFICATION</scope>
</reference>
<dbReference type="InterPro" id="IPR018514">
    <property type="entry name" value="Rabaptin_CC"/>
</dbReference>
<dbReference type="Pfam" id="PF03528">
    <property type="entry name" value="Rabaptin"/>
    <property type="match status" value="1"/>
</dbReference>
<sequence>VETVRAVAAVSEGTKHEAVASVRRQCQEEVASLQAILKGEGMQMLTSSTVLRAHNNHPLT</sequence>
<dbReference type="PANTHER" id="PTHR31179:SF6">
    <property type="entry name" value="RAB GTPASE-BINDING EFFECTOR PROTEIN 2"/>
    <property type="match status" value="1"/>
</dbReference>
<dbReference type="GO" id="GO:0005096">
    <property type="term" value="F:GTPase activator activity"/>
    <property type="evidence" value="ECO:0007669"/>
    <property type="project" value="InterPro"/>
</dbReference>
<evidence type="ECO:0000259" key="1">
    <source>
        <dbReference type="Pfam" id="PF03528"/>
    </source>
</evidence>
<dbReference type="GO" id="GO:0008083">
    <property type="term" value="F:growth factor activity"/>
    <property type="evidence" value="ECO:0007669"/>
    <property type="project" value="InterPro"/>
</dbReference>